<dbReference type="KEGG" id="vg:26798931"/>
<gene>
    <name evidence="1" type="ORF">ADP64_000048</name>
</gene>
<name>A0A0K2FHI6_9CAUD</name>
<protein>
    <submittedName>
        <fullName evidence="1">Uncharacterized protein</fullName>
    </submittedName>
</protein>
<dbReference type="Proteomes" id="UP000201646">
    <property type="component" value="Segment"/>
</dbReference>
<dbReference type="GeneID" id="26798931"/>
<keyword evidence="2" id="KW-1185">Reference proteome</keyword>
<organism evidence="1 2">
    <name type="scientific">Achromobacter phage phiAxp-2</name>
    <dbReference type="NCBI Taxonomy" id="1664246"/>
    <lineage>
        <taxon>Viruses</taxon>
        <taxon>Duplodnaviria</taxon>
        <taxon>Heunggongvirae</taxon>
        <taxon>Uroviricota</taxon>
        <taxon>Caudoviricetes</taxon>
        <taxon>Casjensviridae</taxon>
        <taxon>Fengtaivirus</taxon>
        <taxon>Fengtaivirus Axp2</taxon>
    </lineage>
</organism>
<dbReference type="RefSeq" id="YP_009226466.1">
    <property type="nucleotide sequence ID" value="NC_029106.1"/>
</dbReference>
<sequence>MYITFMGHANMRNMQIRFNGGPKDGCVLVKPINSNLDSVLALYAQAPVGRYEVVTRSPGGQHIIVAWKESAPPAVELPEMTIMGSTNPLELADTFERLAKILRGRHCRISAGGMYIQDLGNGGRVDALDITSDLRIEIGGVRHGN</sequence>
<evidence type="ECO:0000313" key="1">
    <source>
        <dbReference type="EMBL" id="ALA45422.1"/>
    </source>
</evidence>
<evidence type="ECO:0000313" key="2">
    <source>
        <dbReference type="Proteomes" id="UP000201646"/>
    </source>
</evidence>
<reference evidence="1" key="1">
    <citation type="submission" date="2015-09" db="EMBL/GenBank/DDBJ databases">
        <authorList>
            <person name="Zhao X."/>
        </authorList>
    </citation>
    <scope>NUCLEOTIDE SEQUENCE</scope>
</reference>
<proteinExistence type="predicted"/>
<accession>A0A0K2FHI6</accession>
<dbReference type="EMBL" id="KT321316">
    <property type="protein sequence ID" value="ALA45422.1"/>
    <property type="molecule type" value="Genomic_DNA"/>
</dbReference>